<reference evidence="1 2" key="1">
    <citation type="submission" date="2020-08" db="EMBL/GenBank/DDBJ databases">
        <title>Genomic Encyclopedia of Type Strains, Phase IV (KMG-IV): sequencing the most valuable type-strain genomes for metagenomic binning, comparative biology and taxonomic classification.</title>
        <authorList>
            <person name="Goeker M."/>
        </authorList>
    </citation>
    <scope>NUCLEOTIDE SEQUENCE [LARGE SCALE GENOMIC DNA]</scope>
    <source>
        <strain evidence="1 2">DSM 21458</strain>
    </source>
</reference>
<dbReference type="GO" id="GO:0005829">
    <property type="term" value="C:cytosol"/>
    <property type="evidence" value="ECO:0007669"/>
    <property type="project" value="TreeGrafter"/>
</dbReference>
<dbReference type="SFLD" id="SFLDG01135">
    <property type="entry name" value="C1.5.6:_HAD__Beta-PGM__Phospha"/>
    <property type="match status" value="1"/>
</dbReference>
<dbReference type="RefSeq" id="WP_183984455.1">
    <property type="nucleotide sequence ID" value="NZ_JACHHG010000002.1"/>
</dbReference>
<dbReference type="GO" id="GO:0006281">
    <property type="term" value="P:DNA repair"/>
    <property type="evidence" value="ECO:0007669"/>
    <property type="project" value="TreeGrafter"/>
</dbReference>
<keyword evidence="1" id="KW-0378">Hydrolase</keyword>
<evidence type="ECO:0000313" key="1">
    <source>
        <dbReference type="EMBL" id="MBB6097234.1"/>
    </source>
</evidence>
<dbReference type="NCBIfam" id="TIGR01509">
    <property type="entry name" value="HAD-SF-IA-v3"/>
    <property type="match status" value="1"/>
</dbReference>
<accession>A0A841HX64</accession>
<dbReference type="GO" id="GO:0008967">
    <property type="term" value="F:phosphoglycolate phosphatase activity"/>
    <property type="evidence" value="ECO:0007669"/>
    <property type="project" value="UniProtKB-EC"/>
</dbReference>
<name>A0A841HX64_9DEIO</name>
<dbReference type="EC" id="3.1.3.18" evidence="1"/>
<evidence type="ECO:0000313" key="2">
    <source>
        <dbReference type="Proteomes" id="UP000569951"/>
    </source>
</evidence>
<dbReference type="NCBIfam" id="TIGR01549">
    <property type="entry name" value="HAD-SF-IA-v1"/>
    <property type="match status" value="1"/>
</dbReference>
<sequence>MKSKAIVFDLDGTLVDSLGDISAAFRRAFETHQLTVPEEQEVRALIGKPLSEMYASFVEPEYVERLVAAYRADYAERCAERTRPFPGAVELLRDLRAAGFKTAVATTKITWMARRVTDRLGLTELIDHVQGTDDFPHKPAPDVIHRALEALDAEGLWMVGDTVTDIQAGKAAGLKTYAVSWGTHDAARLATSQPDVLADDLEGLRAALLDSVNR</sequence>
<dbReference type="Pfam" id="PF13419">
    <property type="entry name" value="HAD_2"/>
    <property type="match status" value="1"/>
</dbReference>
<dbReference type="SFLD" id="SFLDS00003">
    <property type="entry name" value="Haloacid_Dehalogenase"/>
    <property type="match status" value="1"/>
</dbReference>
<gene>
    <name evidence="1" type="ORF">HNR42_000648</name>
</gene>
<dbReference type="AlphaFoldDB" id="A0A841HX64"/>
<dbReference type="Gene3D" id="1.10.150.240">
    <property type="entry name" value="Putative phosphatase, domain 2"/>
    <property type="match status" value="1"/>
</dbReference>
<dbReference type="SUPFAM" id="SSF56784">
    <property type="entry name" value="HAD-like"/>
    <property type="match status" value="1"/>
</dbReference>
<dbReference type="InterPro" id="IPR023214">
    <property type="entry name" value="HAD_sf"/>
</dbReference>
<dbReference type="PANTHER" id="PTHR43434">
    <property type="entry name" value="PHOSPHOGLYCOLATE PHOSPHATASE"/>
    <property type="match status" value="1"/>
</dbReference>
<dbReference type="InterPro" id="IPR041492">
    <property type="entry name" value="HAD_2"/>
</dbReference>
<dbReference type="InterPro" id="IPR050155">
    <property type="entry name" value="HAD-like_hydrolase_sf"/>
</dbReference>
<organism evidence="1 2">
    <name type="scientific">Deinobacterium chartae</name>
    <dbReference type="NCBI Taxonomy" id="521158"/>
    <lineage>
        <taxon>Bacteria</taxon>
        <taxon>Thermotogati</taxon>
        <taxon>Deinococcota</taxon>
        <taxon>Deinococci</taxon>
        <taxon>Deinococcales</taxon>
        <taxon>Deinococcaceae</taxon>
        <taxon>Deinobacterium</taxon>
    </lineage>
</organism>
<dbReference type="InterPro" id="IPR006439">
    <property type="entry name" value="HAD-SF_hydro_IA"/>
</dbReference>
<dbReference type="Proteomes" id="UP000569951">
    <property type="component" value="Unassembled WGS sequence"/>
</dbReference>
<dbReference type="Gene3D" id="3.40.50.1000">
    <property type="entry name" value="HAD superfamily/HAD-like"/>
    <property type="match status" value="1"/>
</dbReference>
<proteinExistence type="predicted"/>
<dbReference type="PANTHER" id="PTHR43434:SF1">
    <property type="entry name" value="PHOSPHOGLYCOLATE PHOSPHATASE"/>
    <property type="match status" value="1"/>
</dbReference>
<dbReference type="EMBL" id="JACHHG010000002">
    <property type="protein sequence ID" value="MBB6097234.1"/>
    <property type="molecule type" value="Genomic_DNA"/>
</dbReference>
<keyword evidence="2" id="KW-1185">Reference proteome</keyword>
<dbReference type="InterPro" id="IPR036412">
    <property type="entry name" value="HAD-like_sf"/>
</dbReference>
<protein>
    <submittedName>
        <fullName evidence="1">Phosphoglycolate phosphatase</fullName>
        <ecNumber evidence="1">3.1.3.18</ecNumber>
    </submittedName>
</protein>
<dbReference type="InterPro" id="IPR023198">
    <property type="entry name" value="PGP-like_dom2"/>
</dbReference>
<comment type="caution">
    <text evidence="1">The sequence shown here is derived from an EMBL/GenBank/DDBJ whole genome shotgun (WGS) entry which is preliminary data.</text>
</comment>
<dbReference type="SFLD" id="SFLDG01129">
    <property type="entry name" value="C1.5:_HAD__Beta-PGM__Phosphata"/>
    <property type="match status" value="1"/>
</dbReference>